<keyword evidence="3" id="KW-1185">Reference proteome</keyword>
<reference evidence="2 3" key="1">
    <citation type="submission" date="2018-05" db="EMBL/GenBank/DDBJ databases">
        <title>Complete Genome Sequences of Extremely Thermoacidophilic, Metal-Mobilizing Type-Strain Members of the Archaeal Family Sulfolobaceae: Acidianus brierleyi DSM-1651T, Acidianus sulfidivorans DSM-18786T, Metallosphaera hakonensis DSM-7519T, and Metallosphaera prunae DSM-10039T.</title>
        <authorList>
            <person name="Counts J.A."/>
            <person name="Kelly R.M."/>
        </authorList>
    </citation>
    <scope>NUCLEOTIDE SEQUENCE [LARGE SCALE GENOMIC DNA]</scope>
    <source>
        <strain evidence="2 3">DSM 1651</strain>
    </source>
</reference>
<dbReference type="Pfam" id="PF12697">
    <property type="entry name" value="Abhydrolase_6"/>
    <property type="match status" value="1"/>
</dbReference>
<organism evidence="2 3">
    <name type="scientific">Acidianus brierleyi</name>
    <dbReference type="NCBI Taxonomy" id="41673"/>
    <lineage>
        <taxon>Archaea</taxon>
        <taxon>Thermoproteota</taxon>
        <taxon>Thermoprotei</taxon>
        <taxon>Sulfolobales</taxon>
        <taxon>Sulfolobaceae</taxon>
        <taxon>Acidianus</taxon>
    </lineage>
</organism>
<dbReference type="AlphaFoldDB" id="A0A2U9ICS4"/>
<dbReference type="GeneID" id="36831194"/>
<dbReference type="OrthoDB" id="7531at2157"/>
<evidence type="ECO:0000259" key="1">
    <source>
        <dbReference type="Pfam" id="PF12697"/>
    </source>
</evidence>
<dbReference type="RefSeq" id="WP_110269705.1">
    <property type="nucleotide sequence ID" value="NZ_CP029289.2"/>
</dbReference>
<dbReference type="Gene3D" id="3.40.50.1820">
    <property type="entry name" value="alpha/beta hydrolase"/>
    <property type="match status" value="1"/>
</dbReference>
<name>A0A2U9ICS4_9CREN</name>
<dbReference type="InterPro" id="IPR000073">
    <property type="entry name" value="AB_hydrolase_1"/>
</dbReference>
<dbReference type="InterPro" id="IPR050266">
    <property type="entry name" value="AB_hydrolase_sf"/>
</dbReference>
<protein>
    <recommendedName>
        <fullName evidence="1">AB hydrolase-1 domain-containing protein</fullName>
    </recommendedName>
</protein>
<dbReference type="Proteomes" id="UP000248044">
    <property type="component" value="Chromosome"/>
</dbReference>
<dbReference type="InterPro" id="IPR029058">
    <property type="entry name" value="AB_hydrolase_fold"/>
</dbReference>
<accession>A0A2U9ICS4</accession>
<proteinExistence type="predicted"/>
<evidence type="ECO:0000313" key="2">
    <source>
        <dbReference type="EMBL" id="AWR93821.1"/>
    </source>
</evidence>
<dbReference type="PANTHER" id="PTHR43798">
    <property type="entry name" value="MONOACYLGLYCEROL LIPASE"/>
    <property type="match status" value="1"/>
</dbReference>
<dbReference type="SUPFAM" id="SSF53474">
    <property type="entry name" value="alpha/beta-Hydrolases"/>
    <property type="match status" value="1"/>
</dbReference>
<dbReference type="EMBL" id="CP029289">
    <property type="protein sequence ID" value="AWR93821.1"/>
    <property type="molecule type" value="Genomic_DNA"/>
</dbReference>
<evidence type="ECO:0000313" key="3">
    <source>
        <dbReference type="Proteomes" id="UP000248044"/>
    </source>
</evidence>
<sequence length="258" mass="29364">MLEELMGKYAEVKGIKIYYEKIGNGKPLVMIHPSGFDDRFYHKLLNFITRDITTIIVDLPGHGKSDVDPIQLSGKGSAKVEFYGDYIIQFIKNLGLTKFSVLGTSLGGDIALDVGMRGNAENIIMISSSINTRSTFTEKDIENASNSDPQRIMRFAGPNVDRKLVEELTWIRSTNSLEMLRWDLYAWNNFDYTKKLEREINVLIIRGEYDPLVSKKMIEDTCKYINKCKSLEFKGVGHYVPAEDPKNTAKEVEKFILS</sequence>
<feature type="domain" description="AB hydrolase-1" evidence="1">
    <location>
        <begin position="28"/>
        <end position="250"/>
    </location>
</feature>
<dbReference type="KEGG" id="abri:DFR85_03520"/>
<gene>
    <name evidence="2" type="ORF">DFR85_03520</name>
</gene>